<protein>
    <submittedName>
        <fullName evidence="2">Uncharacterized protein</fullName>
    </submittedName>
</protein>
<gene>
    <name evidence="2" type="ORF">GOMPHAMPRED_001811</name>
</gene>
<dbReference type="OrthoDB" id="2351940at2759"/>
<dbReference type="Proteomes" id="UP000664169">
    <property type="component" value="Unassembled WGS sequence"/>
</dbReference>
<reference evidence="2" key="1">
    <citation type="submission" date="2021-03" db="EMBL/GenBank/DDBJ databases">
        <authorList>
            <person name="Tagirdzhanova G."/>
        </authorList>
    </citation>
    <scope>NUCLEOTIDE SEQUENCE</scope>
</reference>
<feature type="compositionally biased region" description="Low complexity" evidence="1">
    <location>
        <begin position="25"/>
        <end position="43"/>
    </location>
</feature>
<feature type="region of interest" description="Disordered" evidence="1">
    <location>
        <begin position="1"/>
        <end position="65"/>
    </location>
</feature>
<evidence type="ECO:0000256" key="1">
    <source>
        <dbReference type="SAM" id="MobiDB-lite"/>
    </source>
</evidence>
<comment type="caution">
    <text evidence="2">The sequence shown here is derived from an EMBL/GenBank/DDBJ whole genome shotgun (WGS) entry which is preliminary data.</text>
</comment>
<feature type="region of interest" description="Disordered" evidence="1">
    <location>
        <begin position="352"/>
        <end position="426"/>
    </location>
</feature>
<evidence type="ECO:0000313" key="2">
    <source>
        <dbReference type="EMBL" id="CAF9919425.1"/>
    </source>
</evidence>
<proteinExistence type="predicted"/>
<accession>A0A8H3F9C8</accession>
<evidence type="ECO:0000313" key="3">
    <source>
        <dbReference type="Proteomes" id="UP000664169"/>
    </source>
</evidence>
<sequence>MDDRAFHPSARTGDARYRRRRGGPLRRATAGMIRAPLPTSTPTDPSPGPPLTIPRGLTPGATSTQSHLQQHRLRRQRDGPSFGTVQETIDDLDNSQYAAQPNAAALNQTLSTPAVLDELEGIIEGPAHHYGRRTKRRKLDSDPLDTLPKISYGYHGQVEPGRLNMMIPYCDGGLLEGDRQYHQDNLLQNDKTTYSSSESKVNLILSHWGEVPFTCTKIVIKTPVNFPAPVREGMVFVFMDTNNLLEATDQFQLKSALSCGWRRSLSTESSRNRTRLLPRDHPGPWPMEPPADGRLPLSIVRGMPGAFDFDAFLAEPVNLSRPETSSSLDEPTILQTPRIPFISVTSAYDKYITTSHDPPSDDDEEAARDSNPGIRQRRPPTTQADSDEEELFLNSSNTQRRKHHLRPIEWAGKDPASSTDEPKPPSKDVPYKRFFIPWKKNVVSIKFNPPISGRYILFKLWSPPDRETVDLQSIGVYGYAGPRFFPVLATR</sequence>
<dbReference type="EMBL" id="CAJPDQ010000014">
    <property type="protein sequence ID" value="CAF9919425.1"/>
    <property type="molecule type" value="Genomic_DNA"/>
</dbReference>
<name>A0A8H3F9C8_9LECA</name>
<organism evidence="2 3">
    <name type="scientific">Gomphillus americanus</name>
    <dbReference type="NCBI Taxonomy" id="1940652"/>
    <lineage>
        <taxon>Eukaryota</taxon>
        <taxon>Fungi</taxon>
        <taxon>Dikarya</taxon>
        <taxon>Ascomycota</taxon>
        <taxon>Pezizomycotina</taxon>
        <taxon>Lecanoromycetes</taxon>
        <taxon>OSLEUM clade</taxon>
        <taxon>Ostropomycetidae</taxon>
        <taxon>Ostropales</taxon>
        <taxon>Graphidaceae</taxon>
        <taxon>Gomphilloideae</taxon>
        <taxon>Gomphillus</taxon>
    </lineage>
</organism>
<feature type="region of interest" description="Disordered" evidence="1">
    <location>
        <begin position="270"/>
        <end position="291"/>
    </location>
</feature>
<dbReference type="AlphaFoldDB" id="A0A8H3F9C8"/>
<keyword evidence="3" id="KW-1185">Reference proteome</keyword>